<sequence>MNTTSRKISQGFAGLIRKVPVLLLTTLLAACGGGGGGSDNGGGGSSSSSSGGSSSGGSSSSGSSSSSGGSSSSSSGGGETAPGQPILTMKPQAIKTFQFNWEPVSGASEYRLLENPDGVSGYEQIASFDGETGEYGLVVFLPERVNASYILQACNSVGCTDSAAVAVSGNLAEAVGYIKASNAGTGDNFGSYGALALSADGATLVVGAPSEGNSATGESADKWDDSGAVYVFTHSNGIWQQQAYLKASNAELDDRFGSNLALSADGATLAVSAPYEDSSATGVDGIEVDNNDADSGAAYVFTRDNDTWQQQAYLKASNTDAGDRFGSAISLSGDGTTLAVGTTREASGATGIDGDATDNSAGFSGAAYVFTRDNDTWQQQAYMKASNSIQGMGFGGSLALSADGNTLAVGAGHYSTGEMPHSGIAFTFTRDNGTWQEQSFLTASYPDTHDRFGDSLALSADGTTLAVGAPYENSIGTGVNSGQERFDTSIDSGAVYLFTLADGTWQQQAFIKASNNDAEDFFGSAVALSADGARLAVTAAGEGSAAVGIGGDQTDNSANFNGAAYLFVHENGEWRQESYLKASNTGADDWFGSSVAMSADGDLLAVGASWEDSSATGIGGDQADNSAEDSGAVYLY</sequence>
<dbReference type="PROSITE" id="PS51257">
    <property type="entry name" value="PROKAR_LIPOPROTEIN"/>
    <property type="match status" value="1"/>
</dbReference>
<feature type="compositionally biased region" description="Gly residues" evidence="4">
    <location>
        <begin position="34"/>
        <end position="45"/>
    </location>
</feature>
<feature type="region of interest" description="Disordered" evidence="4">
    <location>
        <begin position="34"/>
        <end position="86"/>
    </location>
</feature>
<dbReference type="InterPro" id="IPR011043">
    <property type="entry name" value="Gal_Oxase/kelch_b-propeller"/>
</dbReference>
<keyword evidence="2" id="KW-0677">Repeat</keyword>
<dbReference type="InterPro" id="IPR028994">
    <property type="entry name" value="Integrin_alpha_N"/>
</dbReference>
<evidence type="ECO:0000256" key="4">
    <source>
        <dbReference type="SAM" id="MobiDB-lite"/>
    </source>
</evidence>
<proteinExistence type="predicted"/>
<reference evidence="6" key="1">
    <citation type="journal article" date="2019" name="Int. J. Syst. Evol. Microbiol.">
        <title>The Global Catalogue of Microorganisms (GCM) 10K type strain sequencing project: providing services to taxonomists for standard genome sequencing and annotation.</title>
        <authorList>
            <consortium name="The Broad Institute Genomics Platform"/>
            <consortium name="The Broad Institute Genome Sequencing Center for Infectious Disease"/>
            <person name="Wu L."/>
            <person name="Ma J."/>
        </authorList>
    </citation>
    <scope>NUCLEOTIDE SEQUENCE [LARGE SCALE GENOMIC DNA]</scope>
    <source>
        <strain evidence="6">CGMCC 1.13718</strain>
    </source>
</reference>
<dbReference type="GO" id="GO:0016301">
    <property type="term" value="F:kinase activity"/>
    <property type="evidence" value="ECO:0007669"/>
    <property type="project" value="UniProtKB-KW"/>
</dbReference>
<name>A0ABW1YQM9_9GAMM</name>
<evidence type="ECO:0000313" key="5">
    <source>
        <dbReference type="EMBL" id="MFC6634153.1"/>
    </source>
</evidence>
<accession>A0ABW1YQM9</accession>
<organism evidence="5 6">
    <name type="scientific">Microbulbifer taiwanensis</name>
    <dbReference type="NCBI Taxonomy" id="986746"/>
    <lineage>
        <taxon>Bacteria</taxon>
        <taxon>Pseudomonadati</taxon>
        <taxon>Pseudomonadota</taxon>
        <taxon>Gammaproteobacteria</taxon>
        <taxon>Cellvibrionales</taxon>
        <taxon>Microbulbiferaceae</taxon>
        <taxon>Microbulbifer</taxon>
    </lineage>
</organism>
<dbReference type="PANTHER" id="PTHR36220">
    <property type="entry name" value="UNNAMED PRODUCT"/>
    <property type="match status" value="1"/>
</dbReference>
<dbReference type="Pfam" id="PF14312">
    <property type="entry name" value="FG-GAP_2"/>
    <property type="match status" value="4"/>
</dbReference>
<dbReference type="SUPFAM" id="SSF50965">
    <property type="entry name" value="Galactose oxidase, central domain"/>
    <property type="match status" value="1"/>
</dbReference>
<evidence type="ECO:0000256" key="2">
    <source>
        <dbReference type="ARBA" id="ARBA00022737"/>
    </source>
</evidence>
<keyword evidence="5" id="KW-0418">Kinase</keyword>
<dbReference type="EMBL" id="JBHSVR010000001">
    <property type="protein sequence ID" value="MFC6634153.1"/>
    <property type="molecule type" value="Genomic_DNA"/>
</dbReference>
<evidence type="ECO:0000313" key="6">
    <source>
        <dbReference type="Proteomes" id="UP001596425"/>
    </source>
</evidence>
<dbReference type="InterPro" id="IPR013519">
    <property type="entry name" value="Int_alpha_beta-p"/>
</dbReference>
<keyword evidence="5" id="KW-0808">Transferase</keyword>
<dbReference type="InterPro" id="IPR013517">
    <property type="entry name" value="FG-GAP"/>
</dbReference>
<comment type="caution">
    <text evidence="5">The sequence shown here is derived from an EMBL/GenBank/DDBJ whole genome shotgun (WGS) entry which is preliminary data.</text>
</comment>
<evidence type="ECO:0000256" key="3">
    <source>
        <dbReference type="ARBA" id="ARBA00023180"/>
    </source>
</evidence>
<feature type="compositionally biased region" description="Low complexity" evidence="4">
    <location>
        <begin position="46"/>
        <end position="74"/>
    </location>
</feature>
<keyword evidence="6" id="KW-1185">Reference proteome</keyword>
<keyword evidence="1" id="KW-0732">Signal</keyword>
<gene>
    <name evidence="5" type="ORF">ACFQBM_12705</name>
</gene>
<evidence type="ECO:0000256" key="1">
    <source>
        <dbReference type="ARBA" id="ARBA00022729"/>
    </source>
</evidence>
<dbReference type="PANTHER" id="PTHR36220:SF1">
    <property type="entry name" value="GAMMA TUBULIN COMPLEX COMPONENT C-TERMINAL DOMAIN-CONTAINING PROTEIN"/>
    <property type="match status" value="1"/>
</dbReference>
<keyword evidence="3" id="KW-0325">Glycoprotein</keyword>
<dbReference type="SMART" id="SM00191">
    <property type="entry name" value="Int_alpha"/>
    <property type="match status" value="5"/>
</dbReference>
<protein>
    <submittedName>
        <fullName evidence="5">Histidine kinase</fullName>
    </submittedName>
</protein>
<dbReference type="Proteomes" id="UP001596425">
    <property type="component" value="Unassembled WGS sequence"/>
</dbReference>
<dbReference type="Gene3D" id="2.130.10.130">
    <property type="entry name" value="Integrin alpha, N-terminal"/>
    <property type="match status" value="4"/>
</dbReference>
<dbReference type="RefSeq" id="WP_193190007.1">
    <property type="nucleotide sequence ID" value="NZ_JACZFR010000010.1"/>
</dbReference>